<gene>
    <name evidence="2" type="ORF">DYBT9275_00750</name>
</gene>
<reference evidence="2" key="1">
    <citation type="submission" date="2021-04" db="EMBL/GenBank/DDBJ databases">
        <authorList>
            <person name="Rodrigo-Torres L."/>
            <person name="Arahal R. D."/>
            <person name="Lucena T."/>
        </authorList>
    </citation>
    <scope>NUCLEOTIDE SEQUENCE</scope>
    <source>
        <strain evidence="2">CECT 9275</strain>
    </source>
</reference>
<dbReference type="AlphaFoldDB" id="A0A916J7P8"/>
<feature type="domain" description="Methyltransferase FkbM" evidence="1">
    <location>
        <begin position="82"/>
        <end position="234"/>
    </location>
</feature>
<accession>A0A916J7P8</accession>
<dbReference type="PANTHER" id="PTHR34203">
    <property type="entry name" value="METHYLTRANSFERASE, FKBM FAMILY PROTEIN"/>
    <property type="match status" value="1"/>
</dbReference>
<dbReference type="PANTHER" id="PTHR34203:SF15">
    <property type="entry name" value="SLL1173 PROTEIN"/>
    <property type="match status" value="1"/>
</dbReference>
<dbReference type="Proteomes" id="UP000680038">
    <property type="component" value="Unassembled WGS sequence"/>
</dbReference>
<dbReference type="InterPro" id="IPR052514">
    <property type="entry name" value="SAM-dependent_MTase"/>
</dbReference>
<name>A0A916J7P8_9BACT</name>
<evidence type="ECO:0000259" key="1">
    <source>
        <dbReference type="Pfam" id="PF05050"/>
    </source>
</evidence>
<comment type="caution">
    <text evidence="2">The sequence shown here is derived from an EMBL/GenBank/DDBJ whole genome shotgun (WGS) entry which is preliminary data.</text>
</comment>
<organism evidence="2 3">
    <name type="scientific">Dyadobacter helix</name>
    <dbReference type="NCBI Taxonomy" id="2822344"/>
    <lineage>
        <taxon>Bacteria</taxon>
        <taxon>Pseudomonadati</taxon>
        <taxon>Bacteroidota</taxon>
        <taxon>Cytophagia</taxon>
        <taxon>Cytophagales</taxon>
        <taxon>Spirosomataceae</taxon>
        <taxon>Dyadobacter</taxon>
    </lineage>
</organism>
<dbReference type="SUPFAM" id="SSF53335">
    <property type="entry name" value="S-adenosyl-L-methionine-dependent methyltransferases"/>
    <property type="match status" value="1"/>
</dbReference>
<dbReference type="NCBIfam" id="TIGR01444">
    <property type="entry name" value="fkbM_fam"/>
    <property type="match status" value="1"/>
</dbReference>
<dbReference type="InterPro" id="IPR006342">
    <property type="entry name" value="FkbM_mtfrase"/>
</dbReference>
<dbReference type="Gene3D" id="3.40.50.150">
    <property type="entry name" value="Vaccinia Virus protein VP39"/>
    <property type="match status" value="1"/>
</dbReference>
<proteinExistence type="predicted"/>
<dbReference type="EMBL" id="CAJRAF010000001">
    <property type="protein sequence ID" value="CAG4991425.1"/>
    <property type="molecule type" value="Genomic_DNA"/>
</dbReference>
<protein>
    <recommendedName>
        <fullName evidence="1">Methyltransferase FkbM domain-containing protein</fullName>
    </recommendedName>
</protein>
<dbReference type="RefSeq" id="WP_215237475.1">
    <property type="nucleotide sequence ID" value="NZ_CAJRAF010000001.1"/>
</dbReference>
<sequence length="269" mass="31410">MYWLRYLLKEPYNSLKTPEDRMLLRLLMKYGDKPRYKKTAVTFDQYKMVVPDCMSFLWQYKEIFADGSYKFSSGSETPVIIDCGANIGMSILYFKNLFPKADITAFEASPAIAHLLRSNLSDNHIEDVKVIEKAVWTDDNGIWFANEEADSSSMFLGGNKILVPSIRLADYLKTEQKVDFLKIDIEGAETEVLKDCRNVLGKVENIFVEFHSYIDHYQTLATVMQVLEENGFRYVLDTMQHRRNPFINHRYRDNDVMDLQLNIFGYRPK</sequence>
<dbReference type="InterPro" id="IPR029063">
    <property type="entry name" value="SAM-dependent_MTases_sf"/>
</dbReference>
<dbReference type="Pfam" id="PF05050">
    <property type="entry name" value="Methyltransf_21"/>
    <property type="match status" value="1"/>
</dbReference>
<evidence type="ECO:0000313" key="3">
    <source>
        <dbReference type="Proteomes" id="UP000680038"/>
    </source>
</evidence>
<evidence type="ECO:0000313" key="2">
    <source>
        <dbReference type="EMBL" id="CAG4991425.1"/>
    </source>
</evidence>
<keyword evidence="3" id="KW-1185">Reference proteome</keyword>